<keyword evidence="3 4" id="KW-0175">Coiled coil</keyword>
<feature type="domain" description="CusB-like beta-barrel" evidence="8">
    <location>
        <begin position="252"/>
        <end position="324"/>
    </location>
</feature>
<dbReference type="InterPro" id="IPR050465">
    <property type="entry name" value="UPF0194_transport"/>
</dbReference>
<organism evidence="9">
    <name type="scientific">Candidatus Electrothrix aestuarii</name>
    <dbReference type="NCBI Taxonomy" id="3062594"/>
    <lineage>
        <taxon>Bacteria</taxon>
        <taxon>Pseudomonadati</taxon>
        <taxon>Thermodesulfobacteriota</taxon>
        <taxon>Desulfobulbia</taxon>
        <taxon>Desulfobulbales</taxon>
        <taxon>Desulfobulbaceae</taxon>
        <taxon>Candidatus Electrothrix</taxon>
    </lineage>
</organism>
<dbReference type="GO" id="GO:0022857">
    <property type="term" value="F:transmembrane transporter activity"/>
    <property type="evidence" value="ECO:0007669"/>
    <property type="project" value="InterPro"/>
</dbReference>
<dbReference type="InterPro" id="IPR058625">
    <property type="entry name" value="MdtA-like_BSH"/>
</dbReference>
<evidence type="ECO:0000256" key="6">
    <source>
        <dbReference type="SAM" id="Phobius"/>
    </source>
</evidence>
<comment type="subcellular location">
    <subcellularLocation>
        <location evidence="1">Cell envelope</location>
    </subcellularLocation>
</comment>
<protein>
    <submittedName>
        <fullName evidence="9">Efflux RND transporter periplasmic adaptor subunit</fullName>
    </submittedName>
</protein>
<dbReference type="InterPro" id="IPR006143">
    <property type="entry name" value="RND_pump_MFP"/>
</dbReference>
<dbReference type="EMBL" id="CP159373">
    <property type="protein sequence ID" value="XCN73628.1"/>
    <property type="molecule type" value="Genomic_DNA"/>
</dbReference>
<evidence type="ECO:0000313" key="9">
    <source>
        <dbReference type="EMBL" id="XCN73628.1"/>
    </source>
</evidence>
<feature type="domain" description="Multidrug resistance protein MdtA-like barrel-sandwich hybrid" evidence="7">
    <location>
        <begin position="82"/>
        <end position="236"/>
    </location>
</feature>
<dbReference type="NCBIfam" id="TIGR01730">
    <property type="entry name" value="RND_mfp"/>
    <property type="match status" value="1"/>
</dbReference>
<reference evidence="9" key="1">
    <citation type="journal article" date="2024" name="Syst. Appl. Microbiol.">
        <title>First single-strain enrichments of Electrothrix cable bacteria, description of E. aestuarii sp. nov. and E. rattekaaiensis sp. nov., and proposal of a cable bacteria taxonomy following the rules of the SeqCode.</title>
        <authorList>
            <person name="Plum-Jensen L.E."/>
            <person name="Schramm A."/>
            <person name="Marshall I.P.G."/>
        </authorList>
    </citation>
    <scope>NUCLEOTIDE SEQUENCE</scope>
    <source>
        <strain evidence="9">Rat1</strain>
    </source>
</reference>
<dbReference type="Gene3D" id="2.40.30.170">
    <property type="match status" value="1"/>
</dbReference>
<evidence type="ECO:0000256" key="3">
    <source>
        <dbReference type="ARBA" id="ARBA00023054"/>
    </source>
</evidence>
<evidence type="ECO:0000256" key="5">
    <source>
        <dbReference type="SAM" id="MobiDB-lite"/>
    </source>
</evidence>
<evidence type="ECO:0000259" key="8">
    <source>
        <dbReference type="Pfam" id="PF25954"/>
    </source>
</evidence>
<evidence type="ECO:0000256" key="4">
    <source>
        <dbReference type="SAM" id="Coils"/>
    </source>
</evidence>
<reference evidence="9" key="2">
    <citation type="submission" date="2024-06" db="EMBL/GenBank/DDBJ databases">
        <authorList>
            <person name="Plum-Jensen L.E."/>
            <person name="Schramm A."/>
            <person name="Marshall I.P.G."/>
        </authorList>
    </citation>
    <scope>NUCLEOTIDE SEQUENCE</scope>
    <source>
        <strain evidence="9">Rat1</strain>
    </source>
</reference>
<keyword evidence="6" id="KW-1133">Transmembrane helix</keyword>
<accession>A0AAU8LWG9</accession>
<feature type="coiled-coil region" evidence="4">
    <location>
        <begin position="116"/>
        <end position="191"/>
    </location>
</feature>
<dbReference type="Gene3D" id="2.40.50.100">
    <property type="match status" value="2"/>
</dbReference>
<dbReference type="GO" id="GO:0016020">
    <property type="term" value="C:membrane"/>
    <property type="evidence" value="ECO:0007669"/>
    <property type="project" value="InterPro"/>
</dbReference>
<proteinExistence type="inferred from homology"/>
<dbReference type="KEGG" id="eaj:Q3M24_02410"/>
<sequence length="429" mass="46441">MKTKDIQQPDLAATLHASRKKGGTCRLCLLAFLICCVAGAVFSFRQQGPEGPPQQMAFKTEPVTIEDLIVTVTATGTLEPTNQVDVGSELSGKVEAIMVDFNDQVTEGQLLARLDVSKLKAQVKQTEASLQAAKAKVLQTKATIDETRSKLRQLQKVRKLSGGKMPSKTDMDAAQAAYARAQADLASAEAGVAQVQASLHITQTDLAKAEIISPVNGVVLSRNIEKGQTVAASFEAPVLFELAEDLSKMELHVGVDEADIGQVREGQEAMFTVDAYPEQKFSAEISQVRLAPTTTDGVVTYETVLVVDNTELVLRPGMTATAEIVVQKVEKALTVANAALRFKPPSMEQQRSKPSLLSAILPRRPRRGRKQQPPLPKGDRQHVWVESKQGPPRQVAIKTGFTDGIRTAVLEGEIREGEQVITAAMSNRE</sequence>
<dbReference type="SUPFAM" id="SSF111369">
    <property type="entry name" value="HlyD-like secretion proteins"/>
    <property type="match status" value="1"/>
</dbReference>
<comment type="similarity">
    <text evidence="2">Belongs to the membrane fusion protein (MFP) (TC 8.A.1) family.</text>
</comment>
<dbReference type="Gene3D" id="2.40.420.20">
    <property type="match status" value="1"/>
</dbReference>
<dbReference type="PANTHER" id="PTHR32347:SF14">
    <property type="entry name" value="EFFLUX SYSTEM COMPONENT YKNX-RELATED"/>
    <property type="match status" value="1"/>
</dbReference>
<keyword evidence="6" id="KW-0812">Transmembrane</keyword>
<dbReference type="GO" id="GO:0030313">
    <property type="term" value="C:cell envelope"/>
    <property type="evidence" value="ECO:0007669"/>
    <property type="project" value="UniProtKB-SubCell"/>
</dbReference>
<feature type="region of interest" description="Disordered" evidence="5">
    <location>
        <begin position="345"/>
        <end position="391"/>
    </location>
</feature>
<feature type="transmembrane region" description="Helical" evidence="6">
    <location>
        <begin position="27"/>
        <end position="44"/>
    </location>
</feature>
<dbReference type="Pfam" id="PF25917">
    <property type="entry name" value="BSH_RND"/>
    <property type="match status" value="1"/>
</dbReference>
<dbReference type="AlphaFoldDB" id="A0AAU8LWG9"/>
<name>A0AAU8LWG9_9BACT</name>
<evidence type="ECO:0000256" key="2">
    <source>
        <dbReference type="ARBA" id="ARBA00009477"/>
    </source>
</evidence>
<keyword evidence="6" id="KW-0472">Membrane</keyword>
<evidence type="ECO:0000259" key="7">
    <source>
        <dbReference type="Pfam" id="PF25917"/>
    </source>
</evidence>
<dbReference type="Pfam" id="PF25954">
    <property type="entry name" value="Beta-barrel_RND_2"/>
    <property type="match status" value="1"/>
</dbReference>
<dbReference type="PANTHER" id="PTHR32347">
    <property type="entry name" value="EFFLUX SYSTEM COMPONENT YKNX-RELATED"/>
    <property type="match status" value="1"/>
</dbReference>
<dbReference type="InterPro" id="IPR058792">
    <property type="entry name" value="Beta-barrel_RND_2"/>
</dbReference>
<gene>
    <name evidence="9" type="ORF">Q3M24_02410</name>
</gene>
<evidence type="ECO:0000256" key="1">
    <source>
        <dbReference type="ARBA" id="ARBA00004196"/>
    </source>
</evidence>